<dbReference type="OrthoDB" id="10042665at2759"/>
<dbReference type="Proteomes" id="UP000030752">
    <property type="component" value="Unassembled WGS sequence"/>
</dbReference>
<organism evidence="2 3">
    <name type="scientific">Cyphellophora europaea (strain CBS 101466)</name>
    <name type="common">Phialophora europaea</name>
    <dbReference type="NCBI Taxonomy" id="1220924"/>
    <lineage>
        <taxon>Eukaryota</taxon>
        <taxon>Fungi</taxon>
        <taxon>Dikarya</taxon>
        <taxon>Ascomycota</taxon>
        <taxon>Pezizomycotina</taxon>
        <taxon>Eurotiomycetes</taxon>
        <taxon>Chaetothyriomycetidae</taxon>
        <taxon>Chaetothyriales</taxon>
        <taxon>Cyphellophoraceae</taxon>
        <taxon>Cyphellophora</taxon>
    </lineage>
</organism>
<dbReference type="InterPro" id="IPR056599">
    <property type="entry name" value="AAA_lid_fung"/>
</dbReference>
<dbReference type="AlphaFoldDB" id="W2SB59"/>
<reference evidence="2 3" key="1">
    <citation type="submission" date="2013-03" db="EMBL/GenBank/DDBJ databases">
        <title>The Genome Sequence of Phialophora europaea CBS 101466.</title>
        <authorList>
            <consortium name="The Broad Institute Genomics Platform"/>
            <person name="Cuomo C."/>
            <person name="de Hoog S."/>
            <person name="Gorbushina A."/>
            <person name="Walker B."/>
            <person name="Young S.K."/>
            <person name="Zeng Q."/>
            <person name="Gargeya S."/>
            <person name="Fitzgerald M."/>
            <person name="Haas B."/>
            <person name="Abouelleil A."/>
            <person name="Allen A.W."/>
            <person name="Alvarado L."/>
            <person name="Arachchi H.M."/>
            <person name="Berlin A.M."/>
            <person name="Chapman S.B."/>
            <person name="Gainer-Dewar J."/>
            <person name="Goldberg J."/>
            <person name="Griggs A."/>
            <person name="Gujja S."/>
            <person name="Hansen M."/>
            <person name="Howarth C."/>
            <person name="Imamovic A."/>
            <person name="Ireland A."/>
            <person name="Larimer J."/>
            <person name="McCowan C."/>
            <person name="Murphy C."/>
            <person name="Pearson M."/>
            <person name="Poon T.W."/>
            <person name="Priest M."/>
            <person name="Roberts A."/>
            <person name="Saif S."/>
            <person name="Shea T."/>
            <person name="Sisk P."/>
            <person name="Sykes S."/>
            <person name="Wortman J."/>
            <person name="Nusbaum C."/>
            <person name="Birren B."/>
        </authorList>
    </citation>
    <scope>NUCLEOTIDE SEQUENCE [LARGE SCALE GENOMIC DNA]</scope>
    <source>
        <strain evidence="2 3">CBS 101466</strain>
    </source>
</reference>
<accession>W2SB59</accession>
<dbReference type="EMBL" id="KB822713">
    <property type="protein sequence ID" value="ETN45159.1"/>
    <property type="molecule type" value="Genomic_DNA"/>
</dbReference>
<sequence length="64" mass="7075">MKEDRTAIWLATAWSQAQLNGRDIRNALQTAITLAAAECEEDPDFDPTKMAIIVEQKLQSPSDG</sequence>
<dbReference type="InParanoid" id="W2SB59"/>
<name>W2SB59_CYPE1</name>
<dbReference type="GeneID" id="19977375"/>
<dbReference type="VEuPathDB" id="FungiDB:HMPREF1541_10036"/>
<evidence type="ECO:0000313" key="2">
    <source>
        <dbReference type="EMBL" id="ETN45159.1"/>
    </source>
</evidence>
<proteinExistence type="predicted"/>
<evidence type="ECO:0000259" key="1">
    <source>
        <dbReference type="Pfam" id="PF23232"/>
    </source>
</evidence>
<gene>
    <name evidence="2" type="ORF">HMPREF1541_10036</name>
</gene>
<dbReference type="Pfam" id="PF23232">
    <property type="entry name" value="AAA_lid_13"/>
    <property type="match status" value="1"/>
</dbReference>
<protein>
    <recommendedName>
        <fullName evidence="1">AAA+ ATPase lid domain-containing protein</fullName>
    </recommendedName>
</protein>
<keyword evidence="3" id="KW-1185">Reference proteome</keyword>
<dbReference type="STRING" id="1220924.W2SB59"/>
<evidence type="ECO:0000313" key="3">
    <source>
        <dbReference type="Proteomes" id="UP000030752"/>
    </source>
</evidence>
<dbReference type="HOGENOM" id="CLU_2867599_0_0_1"/>
<feature type="domain" description="AAA+ ATPase lid" evidence="1">
    <location>
        <begin position="8"/>
        <end position="57"/>
    </location>
</feature>
<dbReference type="RefSeq" id="XP_008712929.1">
    <property type="nucleotide sequence ID" value="XM_008714707.1"/>
</dbReference>